<protein>
    <submittedName>
        <fullName evidence="1">Uncharacterized protein</fullName>
    </submittedName>
</protein>
<accession>A0A428P644</accession>
<reference evidence="1 2" key="1">
    <citation type="submission" date="2017-06" db="EMBL/GenBank/DDBJ databases">
        <title>Comparative genomic analysis of Ambrosia Fusariam Clade fungi.</title>
        <authorList>
            <person name="Stajich J.E."/>
            <person name="Carrillo J."/>
            <person name="Kijimoto T."/>
            <person name="Eskalen A."/>
            <person name="O'Donnell K."/>
            <person name="Kasson M."/>
        </authorList>
    </citation>
    <scope>NUCLEOTIDE SEQUENCE [LARGE SCALE GENOMIC DNA]</scope>
    <source>
        <strain evidence="1 2">NRRL62584</strain>
    </source>
</reference>
<dbReference type="EMBL" id="NKCI01000195">
    <property type="protein sequence ID" value="RSL48510.1"/>
    <property type="molecule type" value="Genomic_DNA"/>
</dbReference>
<sequence length="525" mass="57194">MVNVVDYTYMLYFQWNFKSGTMTLFTTDNPNDPTTKTFDLTKRVVAFGTALTRDTIPPSDPSYSAYKERMGVPADSQFSLAKIYVKSQETPGYYLQGSFFNGIDWSKESPMASGGNTQVGVMLQTEDPAMNPTAPTFPPTSIDYATYPWKDPTTPQPPNNESESNALCYLIMTNNAIPPVPPSLPYSGTWLDADAPETGRDAILCMNNAQFWEGWLLPLIQVINRASQIQPTTPVLEPYTDGGATVGLRYTPGTCTAHPNSDDSYYNFTRGSDKISWTWAATNSLLATKNVMQSSGNQWTLNQNVTANTSLTFIAGGQGVIFTLKGNNTVGMRCSSEGDWSSNSSMSFTMQFTLVYVAQRVDDGGVQILQSGTPEVTKGPVKTYHSSGVKWTPSLGEYGATLQTYPASVFQAQLGQYQAALLEGLAGQHKLFLPGGGSYLCNQVMFNAAGDLLTNLAFNGAAPQGQNAEIPSFLLDAPPRQYAQPFVPTPLQEVRSLSMKPVRVGGRKGHERLKYSLSVVDVFSA</sequence>
<evidence type="ECO:0000313" key="1">
    <source>
        <dbReference type="EMBL" id="RSL48510.1"/>
    </source>
</evidence>
<evidence type="ECO:0000313" key="2">
    <source>
        <dbReference type="Proteomes" id="UP000288168"/>
    </source>
</evidence>
<organism evidence="1 2">
    <name type="scientific">Fusarium duplospermum</name>
    <dbReference type="NCBI Taxonomy" id="1325734"/>
    <lineage>
        <taxon>Eukaryota</taxon>
        <taxon>Fungi</taxon>
        <taxon>Dikarya</taxon>
        <taxon>Ascomycota</taxon>
        <taxon>Pezizomycotina</taxon>
        <taxon>Sordariomycetes</taxon>
        <taxon>Hypocreomycetidae</taxon>
        <taxon>Hypocreales</taxon>
        <taxon>Nectriaceae</taxon>
        <taxon>Fusarium</taxon>
        <taxon>Fusarium solani species complex</taxon>
    </lineage>
</organism>
<name>A0A428P644_9HYPO</name>
<comment type="caution">
    <text evidence="1">The sequence shown here is derived from an EMBL/GenBank/DDBJ whole genome shotgun (WGS) entry which is preliminary data.</text>
</comment>
<proteinExistence type="predicted"/>
<keyword evidence="2" id="KW-1185">Reference proteome</keyword>
<dbReference type="OrthoDB" id="5429442at2759"/>
<dbReference type="AlphaFoldDB" id="A0A428P644"/>
<gene>
    <name evidence="1" type="ORF">CEP54_012868</name>
</gene>
<dbReference type="Proteomes" id="UP000288168">
    <property type="component" value="Unassembled WGS sequence"/>
</dbReference>